<reference evidence="2 3" key="1">
    <citation type="submission" date="2013-04" db="EMBL/GenBank/DDBJ databases">
        <title>The Genome Sequence of Parabacteroides gordonii DSM 23371.</title>
        <authorList>
            <consortium name="The Broad Institute Genomics Platform"/>
            <person name="Earl A."/>
            <person name="Ward D."/>
            <person name="Feldgarden M."/>
            <person name="Gevers D."/>
            <person name="Martens E."/>
            <person name="Sakamoto M."/>
            <person name="Benno Y."/>
            <person name="Suzuki N."/>
            <person name="Matsunaga N."/>
            <person name="Koshihara K."/>
            <person name="Seki M."/>
            <person name="Komiya H."/>
            <person name="Walker B."/>
            <person name="Young S."/>
            <person name="Zeng Q."/>
            <person name="Gargeya S."/>
            <person name="Fitzgerald M."/>
            <person name="Haas B."/>
            <person name="Abouelleil A."/>
            <person name="Allen A.W."/>
            <person name="Alvarado L."/>
            <person name="Arachchi H.M."/>
            <person name="Berlin A.M."/>
            <person name="Chapman S.B."/>
            <person name="Gainer-Dewar J."/>
            <person name="Goldberg J."/>
            <person name="Griggs A."/>
            <person name="Gujja S."/>
            <person name="Hansen M."/>
            <person name="Howarth C."/>
            <person name="Imamovic A."/>
            <person name="Ireland A."/>
            <person name="Larimer J."/>
            <person name="McCowan C."/>
            <person name="Murphy C."/>
            <person name="Pearson M."/>
            <person name="Poon T.W."/>
            <person name="Priest M."/>
            <person name="Roberts A."/>
            <person name="Saif S."/>
            <person name="Shea T."/>
            <person name="Sisk P."/>
            <person name="Sykes S."/>
            <person name="Wortman J."/>
            <person name="Nusbaum C."/>
            <person name="Birren B."/>
        </authorList>
    </citation>
    <scope>NUCLEOTIDE SEQUENCE [LARGE SCALE GENOMIC DNA]</scope>
    <source>
        <strain evidence="2 3">MS-1</strain>
    </source>
</reference>
<evidence type="ECO:0000313" key="3">
    <source>
        <dbReference type="Proteomes" id="UP000033035"/>
    </source>
</evidence>
<dbReference type="InterPro" id="IPR027417">
    <property type="entry name" value="P-loop_NTPase"/>
</dbReference>
<dbReference type="PANTHER" id="PTHR13696:SF52">
    <property type="entry name" value="PARA FAMILY PROTEIN CT_582"/>
    <property type="match status" value="1"/>
</dbReference>
<proteinExistence type="predicted"/>
<dbReference type="SUPFAM" id="SSF52540">
    <property type="entry name" value="P-loop containing nucleoside triphosphate hydrolases"/>
    <property type="match status" value="1"/>
</dbReference>
<protein>
    <recommendedName>
        <fullName evidence="1">CobQ/CobB/MinD/ParA nucleotide binding domain-containing protein</fullName>
    </recommendedName>
</protein>
<dbReference type="InterPro" id="IPR002586">
    <property type="entry name" value="CobQ/CobB/MinD/ParA_Nub-bd_dom"/>
</dbReference>
<dbReference type="STRING" id="1203610.HMPREF1536_04990"/>
<dbReference type="Pfam" id="PF01656">
    <property type="entry name" value="CbiA"/>
    <property type="match status" value="1"/>
</dbReference>
<dbReference type="CDD" id="cd02042">
    <property type="entry name" value="ParAB_family"/>
    <property type="match status" value="1"/>
</dbReference>
<comment type="caution">
    <text evidence="2">The sequence shown here is derived from an EMBL/GenBank/DDBJ whole genome shotgun (WGS) entry which is preliminary data.</text>
</comment>
<name>A0A0F5IR60_9BACT</name>
<organism evidence="2 3">
    <name type="scientific">Parabacteroides gordonii MS-1 = DSM 23371</name>
    <dbReference type="NCBI Taxonomy" id="1203610"/>
    <lineage>
        <taxon>Bacteria</taxon>
        <taxon>Pseudomonadati</taxon>
        <taxon>Bacteroidota</taxon>
        <taxon>Bacteroidia</taxon>
        <taxon>Bacteroidales</taxon>
        <taxon>Tannerellaceae</taxon>
        <taxon>Parabacteroides</taxon>
    </lineage>
</organism>
<dbReference type="AlphaFoldDB" id="A0A0F5IR60"/>
<evidence type="ECO:0000259" key="1">
    <source>
        <dbReference type="Pfam" id="PF01656"/>
    </source>
</evidence>
<dbReference type="PATRIC" id="fig|1203610.3.peg.5089"/>
<evidence type="ECO:0000313" key="2">
    <source>
        <dbReference type="EMBL" id="KKB48026.1"/>
    </source>
</evidence>
<sequence length="260" mass="29094">MNGSNMENEKTPLYVAFSTQKGGVGKTTFTVLAASYLYYLKGYNVAVVDCDYPQHSIAGMRKRDAEQVGADEDYKRMAYEQFTRLGKKAYPVLCSSPEKAIATADGYIAAGHVPDIVFFDLPGTVNSEGVINSLAGMDYIFTPISADKVVLESSLSFAMAIQKLLVKNEACRLAGLYLFWNMVDGREKTDLYTAYDKTIKELELPLMKTFIPDTKRYKKELVADKKAVFRSTLFPASRPLVRGSNLEELITEIVYYIKLK</sequence>
<dbReference type="HOGENOM" id="CLU_068207_0_0_10"/>
<dbReference type="GeneID" id="59807918"/>
<dbReference type="InterPro" id="IPR050678">
    <property type="entry name" value="DNA_Partitioning_ATPase"/>
</dbReference>
<keyword evidence="3" id="KW-1185">Reference proteome</keyword>
<dbReference type="PANTHER" id="PTHR13696">
    <property type="entry name" value="P-LOOP CONTAINING NUCLEOSIDE TRIPHOSPHATE HYDROLASE"/>
    <property type="match status" value="1"/>
</dbReference>
<dbReference type="RefSeq" id="WP_028728951.1">
    <property type="nucleotide sequence ID" value="NZ_AUAE01000047.1"/>
</dbReference>
<feature type="domain" description="CobQ/CobB/MinD/ParA nucleotide binding" evidence="1">
    <location>
        <begin position="16"/>
        <end position="219"/>
    </location>
</feature>
<dbReference type="Gene3D" id="3.40.50.300">
    <property type="entry name" value="P-loop containing nucleotide triphosphate hydrolases"/>
    <property type="match status" value="1"/>
</dbReference>
<gene>
    <name evidence="2" type="ORF">HMPREF1536_04990</name>
</gene>
<dbReference type="EMBL" id="AQHW01000028">
    <property type="protein sequence ID" value="KKB48026.1"/>
    <property type="molecule type" value="Genomic_DNA"/>
</dbReference>
<dbReference type="Proteomes" id="UP000033035">
    <property type="component" value="Unassembled WGS sequence"/>
</dbReference>
<accession>A0A0F5IR60</accession>